<sequence length="462" mass="50901">MFQVLVALAVHTNSISVGMSQGFSAVLIPQLQLPSSYIKVDNQDASWIASLGVISTPGGALFSGLLAEAVGRKTTIQITALPFLIGWLLMALSPTKTLLCIGRFITGFAIGMGSTCYVYLAEVSQPDQRGVLASLGPVFVSFGVLLVYLFGYFLDWHLVSVVCSATAAFSLIIIYFLPETPPWLANKGHLEKANQILLTLRGSKEIADKEMSSIMESVNKKTDLNWCQYFSQLTQSGVWKPFLILVFFFVCQEGSGMYTIVYYATNIFNEMGSVFDSSVESIIIGIVRLVTSIIGCVCIEHFGRRPLAMSSGLGMGISMGLATWYEYQYGHIQPNLRPCPYVPLICVITNVISSMLGMLQLPWLMIGELFPLSVRGLMSGTVSSLAYFFIFAVIKVYPDMMTSLHLFGSMLLFSIVSLITVIFVYLYLPETQGKSLIEIENSFKVKEKDQEINPPESIKCTT</sequence>
<comment type="caution">
    <text evidence="7">The sequence shown here is derived from an EMBL/GenBank/DDBJ whole genome shotgun (WGS) entry which is preliminary data.</text>
</comment>
<comment type="subcellular location">
    <subcellularLocation>
        <location evidence="1">Membrane</location>
        <topology evidence="1">Multi-pass membrane protein</topology>
    </subcellularLocation>
</comment>
<feature type="transmembrane region" description="Helical" evidence="5">
    <location>
        <begin position="306"/>
        <end position="325"/>
    </location>
</feature>
<accession>A0AAW1D832</accession>
<evidence type="ECO:0000256" key="1">
    <source>
        <dbReference type="ARBA" id="ARBA00004141"/>
    </source>
</evidence>
<dbReference type="GO" id="GO:0022857">
    <property type="term" value="F:transmembrane transporter activity"/>
    <property type="evidence" value="ECO:0007669"/>
    <property type="project" value="InterPro"/>
</dbReference>
<dbReference type="PANTHER" id="PTHR48021:SF32">
    <property type="entry name" value="FACILITATED TREHALOSE TRANSPORTER TRET1-2 HOMOLOG-LIKE PROTEIN"/>
    <property type="match status" value="1"/>
</dbReference>
<evidence type="ECO:0000256" key="4">
    <source>
        <dbReference type="ARBA" id="ARBA00023136"/>
    </source>
</evidence>
<proteinExistence type="predicted"/>
<keyword evidence="3 5" id="KW-1133">Transmembrane helix</keyword>
<dbReference type="PANTHER" id="PTHR48021">
    <property type="match status" value="1"/>
</dbReference>
<keyword evidence="2 5" id="KW-0812">Transmembrane</keyword>
<feature type="transmembrane region" description="Helical" evidence="5">
    <location>
        <begin position="156"/>
        <end position="177"/>
    </location>
</feature>
<feature type="transmembrane region" description="Helical" evidence="5">
    <location>
        <begin position="242"/>
        <end position="261"/>
    </location>
</feature>
<feature type="transmembrane region" description="Helical" evidence="5">
    <location>
        <begin position="46"/>
        <end position="66"/>
    </location>
</feature>
<name>A0AAW1D832_9HEMI</name>
<dbReference type="InterPro" id="IPR005828">
    <property type="entry name" value="MFS_sugar_transport-like"/>
</dbReference>
<dbReference type="EMBL" id="JAPXFL010000006">
    <property type="protein sequence ID" value="KAK9505293.1"/>
    <property type="molecule type" value="Genomic_DNA"/>
</dbReference>
<dbReference type="InterPro" id="IPR005829">
    <property type="entry name" value="Sugar_transporter_CS"/>
</dbReference>
<dbReference type="Gene3D" id="1.20.1250.20">
    <property type="entry name" value="MFS general substrate transporter like domains"/>
    <property type="match status" value="1"/>
</dbReference>
<dbReference type="AlphaFoldDB" id="A0AAW1D832"/>
<keyword evidence="4 5" id="KW-0472">Membrane</keyword>
<evidence type="ECO:0000256" key="3">
    <source>
        <dbReference type="ARBA" id="ARBA00022989"/>
    </source>
</evidence>
<dbReference type="InterPro" id="IPR020846">
    <property type="entry name" value="MFS_dom"/>
</dbReference>
<evidence type="ECO:0000256" key="5">
    <source>
        <dbReference type="SAM" id="Phobius"/>
    </source>
</evidence>
<dbReference type="PROSITE" id="PS50850">
    <property type="entry name" value="MFS"/>
    <property type="match status" value="1"/>
</dbReference>
<dbReference type="SUPFAM" id="SSF103473">
    <property type="entry name" value="MFS general substrate transporter"/>
    <property type="match status" value="1"/>
</dbReference>
<dbReference type="PROSITE" id="PS00216">
    <property type="entry name" value="SUGAR_TRANSPORT_1"/>
    <property type="match status" value="1"/>
</dbReference>
<evidence type="ECO:0000313" key="7">
    <source>
        <dbReference type="EMBL" id="KAK9505293.1"/>
    </source>
</evidence>
<dbReference type="InterPro" id="IPR050549">
    <property type="entry name" value="MFS_Trehalose_Transporter"/>
</dbReference>
<reference evidence="7 8" key="1">
    <citation type="submission" date="2022-12" db="EMBL/GenBank/DDBJ databases">
        <title>Chromosome-level genome assembly of true bugs.</title>
        <authorList>
            <person name="Ma L."/>
            <person name="Li H."/>
        </authorList>
    </citation>
    <scope>NUCLEOTIDE SEQUENCE [LARGE SCALE GENOMIC DNA]</scope>
    <source>
        <strain evidence="7">Lab_2022b</strain>
    </source>
</reference>
<feature type="transmembrane region" description="Helical" evidence="5">
    <location>
        <begin position="101"/>
        <end position="120"/>
    </location>
</feature>
<evidence type="ECO:0000313" key="8">
    <source>
        <dbReference type="Proteomes" id="UP001461498"/>
    </source>
</evidence>
<organism evidence="7 8">
    <name type="scientific">Rhynocoris fuscipes</name>
    <dbReference type="NCBI Taxonomy" id="488301"/>
    <lineage>
        <taxon>Eukaryota</taxon>
        <taxon>Metazoa</taxon>
        <taxon>Ecdysozoa</taxon>
        <taxon>Arthropoda</taxon>
        <taxon>Hexapoda</taxon>
        <taxon>Insecta</taxon>
        <taxon>Pterygota</taxon>
        <taxon>Neoptera</taxon>
        <taxon>Paraneoptera</taxon>
        <taxon>Hemiptera</taxon>
        <taxon>Heteroptera</taxon>
        <taxon>Panheteroptera</taxon>
        <taxon>Cimicomorpha</taxon>
        <taxon>Reduviidae</taxon>
        <taxon>Harpactorinae</taxon>
        <taxon>Harpactorini</taxon>
        <taxon>Rhynocoris</taxon>
    </lineage>
</organism>
<dbReference type="GO" id="GO:0016020">
    <property type="term" value="C:membrane"/>
    <property type="evidence" value="ECO:0007669"/>
    <property type="project" value="UniProtKB-SubCell"/>
</dbReference>
<feature type="transmembrane region" description="Helical" evidence="5">
    <location>
        <begin position="132"/>
        <end position="150"/>
    </location>
</feature>
<evidence type="ECO:0000256" key="2">
    <source>
        <dbReference type="ARBA" id="ARBA00022692"/>
    </source>
</evidence>
<dbReference type="Proteomes" id="UP001461498">
    <property type="component" value="Unassembled WGS sequence"/>
</dbReference>
<dbReference type="FunFam" id="1.20.1250.20:FF:000249">
    <property type="entry name" value="facilitated trehalose transporter Tret1"/>
    <property type="match status" value="1"/>
</dbReference>
<evidence type="ECO:0000259" key="6">
    <source>
        <dbReference type="PROSITE" id="PS50850"/>
    </source>
</evidence>
<gene>
    <name evidence="7" type="ORF">O3M35_009383</name>
</gene>
<feature type="domain" description="Major facilitator superfamily (MFS) profile" evidence="6">
    <location>
        <begin position="2"/>
        <end position="432"/>
    </location>
</feature>
<keyword evidence="8" id="KW-1185">Reference proteome</keyword>
<feature type="transmembrane region" description="Helical" evidence="5">
    <location>
        <begin position="376"/>
        <end position="394"/>
    </location>
</feature>
<dbReference type="Pfam" id="PF00083">
    <property type="entry name" value="Sugar_tr"/>
    <property type="match status" value="1"/>
</dbReference>
<dbReference type="InterPro" id="IPR036259">
    <property type="entry name" value="MFS_trans_sf"/>
</dbReference>
<feature type="transmembrane region" description="Helical" evidence="5">
    <location>
        <begin position="406"/>
        <end position="428"/>
    </location>
</feature>
<feature type="transmembrane region" description="Helical" evidence="5">
    <location>
        <begin position="78"/>
        <end position="95"/>
    </location>
</feature>
<feature type="transmembrane region" description="Helical" evidence="5">
    <location>
        <begin position="341"/>
        <end position="364"/>
    </location>
</feature>
<protein>
    <recommendedName>
        <fullName evidence="6">Major facilitator superfamily (MFS) profile domain-containing protein</fullName>
    </recommendedName>
</protein>
<feature type="transmembrane region" description="Helical" evidence="5">
    <location>
        <begin position="281"/>
        <end position="299"/>
    </location>
</feature>